<proteinExistence type="predicted"/>
<dbReference type="AlphaFoldDB" id="A0AAJ0HD10"/>
<comment type="caution">
    <text evidence="1">The sequence shown here is derived from an EMBL/GenBank/DDBJ whole genome shotgun (WGS) entry which is preliminary data.</text>
</comment>
<protein>
    <submittedName>
        <fullName evidence="1">Uncharacterized protein</fullName>
    </submittedName>
</protein>
<evidence type="ECO:0000313" key="1">
    <source>
        <dbReference type="EMBL" id="KAK3347080.1"/>
    </source>
</evidence>
<reference evidence="1" key="2">
    <citation type="submission" date="2023-06" db="EMBL/GenBank/DDBJ databases">
        <authorList>
            <consortium name="Lawrence Berkeley National Laboratory"/>
            <person name="Haridas S."/>
            <person name="Hensen N."/>
            <person name="Bonometti L."/>
            <person name="Westerberg I."/>
            <person name="Brannstrom I.O."/>
            <person name="Guillou S."/>
            <person name="Cros-Aarteil S."/>
            <person name="Calhoun S."/>
            <person name="Kuo A."/>
            <person name="Mondo S."/>
            <person name="Pangilinan J."/>
            <person name="Riley R."/>
            <person name="Labutti K."/>
            <person name="Andreopoulos B."/>
            <person name="Lipzen A."/>
            <person name="Chen C."/>
            <person name="Yanf M."/>
            <person name="Daum C."/>
            <person name="Ng V."/>
            <person name="Clum A."/>
            <person name="Steindorff A."/>
            <person name="Ohm R."/>
            <person name="Martin F."/>
            <person name="Silar P."/>
            <person name="Natvig D."/>
            <person name="Lalanne C."/>
            <person name="Gautier V."/>
            <person name="Ament-Velasquez S.L."/>
            <person name="Kruys A."/>
            <person name="Hutchinson M.I."/>
            <person name="Powell A.J."/>
            <person name="Barry K."/>
            <person name="Miller A.N."/>
            <person name="Grigoriev I.V."/>
            <person name="Debuchy R."/>
            <person name="Gladieux P."/>
            <person name="Thoren M.H."/>
            <person name="Johannesson H."/>
        </authorList>
    </citation>
    <scope>NUCLEOTIDE SEQUENCE</scope>
    <source>
        <strain evidence="1">CBS 955.72</strain>
    </source>
</reference>
<accession>A0AAJ0HD10</accession>
<dbReference type="EMBL" id="JAUIQD010000006">
    <property type="protein sequence ID" value="KAK3347080.1"/>
    <property type="molecule type" value="Genomic_DNA"/>
</dbReference>
<evidence type="ECO:0000313" key="2">
    <source>
        <dbReference type="Proteomes" id="UP001275084"/>
    </source>
</evidence>
<dbReference type="Proteomes" id="UP001275084">
    <property type="component" value="Unassembled WGS sequence"/>
</dbReference>
<organism evidence="1 2">
    <name type="scientific">Lasiosphaeria hispida</name>
    <dbReference type="NCBI Taxonomy" id="260671"/>
    <lineage>
        <taxon>Eukaryota</taxon>
        <taxon>Fungi</taxon>
        <taxon>Dikarya</taxon>
        <taxon>Ascomycota</taxon>
        <taxon>Pezizomycotina</taxon>
        <taxon>Sordariomycetes</taxon>
        <taxon>Sordariomycetidae</taxon>
        <taxon>Sordariales</taxon>
        <taxon>Lasiosphaeriaceae</taxon>
        <taxon>Lasiosphaeria</taxon>
    </lineage>
</organism>
<sequence>MEPSAPSLIPASAALFLWQASRNGYSTYRVWCVLACELPFGVLVEAWQKSRVKEKEKSQSHRQRLPEPLGDLGLCFSACQVCSDTTHPPLFTLQPLHHTHLIFRRPSIAVESLPALRVQRHPTCFPFFPRPAPACVMLYQCGKNCYTFFPQFLVSRVFKYVAW</sequence>
<keyword evidence="2" id="KW-1185">Reference proteome</keyword>
<reference evidence="1" key="1">
    <citation type="journal article" date="2023" name="Mol. Phylogenet. Evol.">
        <title>Genome-scale phylogeny and comparative genomics of the fungal order Sordariales.</title>
        <authorList>
            <person name="Hensen N."/>
            <person name="Bonometti L."/>
            <person name="Westerberg I."/>
            <person name="Brannstrom I.O."/>
            <person name="Guillou S."/>
            <person name="Cros-Aarteil S."/>
            <person name="Calhoun S."/>
            <person name="Haridas S."/>
            <person name="Kuo A."/>
            <person name="Mondo S."/>
            <person name="Pangilinan J."/>
            <person name="Riley R."/>
            <person name="LaButti K."/>
            <person name="Andreopoulos B."/>
            <person name="Lipzen A."/>
            <person name="Chen C."/>
            <person name="Yan M."/>
            <person name="Daum C."/>
            <person name="Ng V."/>
            <person name="Clum A."/>
            <person name="Steindorff A."/>
            <person name="Ohm R.A."/>
            <person name="Martin F."/>
            <person name="Silar P."/>
            <person name="Natvig D.O."/>
            <person name="Lalanne C."/>
            <person name="Gautier V."/>
            <person name="Ament-Velasquez S.L."/>
            <person name="Kruys A."/>
            <person name="Hutchinson M.I."/>
            <person name="Powell A.J."/>
            <person name="Barry K."/>
            <person name="Miller A.N."/>
            <person name="Grigoriev I.V."/>
            <person name="Debuchy R."/>
            <person name="Gladieux P."/>
            <person name="Hiltunen Thoren M."/>
            <person name="Johannesson H."/>
        </authorList>
    </citation>
    <scope>NUCLEOTIDE SEQUENCE</scope>
    <source>
        <strain evidence="1">CBS 955.72</strain>
    </source>
</reference>
<name>A0AAJ0HD10_9PEZI</name>
<gene>
    <name evidence="1" type="ORF">B0T25DRAFT_294089</name>
</gene>